<dbReference type="PROSITE" id="PS01102">
    <property type="entry name" value="ZF_DKSA_1"/>
    <property type="match status" value="1"/>
</dbReference>
<dbReference type="Proteomes" id="UP000030013">
    <property type="component" value="Unassembled WGS sequence"/>
</dbReference>
<protein>
    <recommendedName>
        <fullName evidence="6">Zinc finger DksA/TraR C4-type domain-containing protein</fullName>
    </recommendedName>
</protein>
<dbReference type="SUPFAM" id="SSF57716">
    <property type="entry name" value="Glucocorticoid receptor-like (DNA-binding domain)"/>
    <property type="match status" value="1"/>
</dbReference>
<keyword evidence="3" id="KW-0862">Zinc</keyword>
<dbReference type="RefSeq" id="WP_035939356.1">
    <property type="nucleotide sequence ID" value="NZ_AVPL01000048.1"/>
</dbReference>
<dbReference type="PANTHER" id="PTHR33823">
    <property type="entry name" value="RNA POLYMERASE-BINDING TRANSCRIPTION FACTOR DKSA-RELATED"/>
    <property type="match status" value="1"/>
</dbReference>
<dbReference type="InterPro" id="IPR000962">
    <property type="entry name" value="Znf_DskA_TraR"/>
</dbReference>
<evidence type="ECO:0000256" key="5">
    <source>
        <dbReference type="SAM" id="MobiDB-lite"/>
    </source>
</evidence>
<feature type="zinc finger region" description="dksA C4-type" evidence="4">
    <location>
        <begin position="199"/>
        <end position="223"/>
    </location>
</feature>
<dbReference type="PROSITE" id="PS51128">
    <property type="entry name" value="ZF_DKSA_2"/>
    <property type="match status" value="1"/>
</dbReference>
<name>A0A0A0JU52_9MICO</name>
<evidence type="ECO:0000256" key="2">
    <source>
        <dbReference type="ARBA" id="ARBA00022771"/>
    </source>
</evidence>
<keyword evidence="8" id="KW-1185">Reference proteome</keyword>
<dbReference type="Pfam" id="PF01258">
    <property type="entry name" value="zf-dskA_traR"/>
    <property type="match status" value="1"/>
</dbReference>
<dbReference type="InterPro" id="IPR037187">
    <property type="entry name" value="DnaK_N"/>
</dbReference>
<keyword evidence="1" id="KW-0479">Metal-binding</keyword>
<dbReference type="STRING" id="1385519.N801_15315"/>
<proteinExistence type="predicted"/>
<dbReference type="InterPro" id="IPR020458">
    <property type="entry name" value="Znf_DskA_TraR_CS"/>
</dbReference>
<sequence length="230" mass="23587">MAAKGAPSGTSTTGPGKASSALAVVKKALGRASKPASANNTKVPAAKAAAAKKAPATKAAAAKKAPTAKAAAAKKAPAAKAPATTATPAATRASAAAARKAKLVVREDESPWTAAELKAVRAEIEADVAQLRSEVSHAESELSELLRNSGDGAGDDQADAGAKTWEREQEIALADNAREMLRQNEHALERLDDGTYGVCESCGQPIGKLRLQAAPRATLCMPCKMKQERR</sequence>
<evidence type="ECO:0000313" key="8">
    <source>
        <dbReference type="Proteomes" id="UP000030013"/>
    </source>
</evidence>
<evidence type="ECO:0000313" key="7">
    <source>
        <dbReference type="EMBL" id="KGN40239.1"/>
    </source>
</evidence>
<reference evidence="7 8" key="1">
    <citation type="submission" date="2013-08" db="EMBL/GenBank/DDBJ databases">
        <title>The genome sequence of Knoellia aerolata.</title>
        <authorList>
            <person name="Zhu W."/>
            <person name="Wang G."/>
        </authorList>
    </citation>
    <scope>NUCLEOTIDE SEQUENCE [LARGE SCALE GENOMIC DNA]</scope>
    <source>
        <strain evidence="7 8">DSM 18566</strain>
    </source>
</reference>
<dbReference type="Gene3D" id="1.20.120.910">
    <property type="entry name" value="DksA, coiled-coil domain"/>
    <property type="match status" value="1"/>
</dbReference>
<comment type="caution">
    <text evidence="7">The sequence shown here is derived from an EMBL/GenBank/DDBJ whole genome shotgun (WGS) entry which is preliminary data.</text>
</comment>
<dbReference type="GO" id="GO:0008270">
    <property type="term" value="F:zinc ion binding"/>
    <property type="evidence" value="ECO:0007669"/>
    <property type="project" value="UniProtKB-KW"/>
</dbReference>
<evidence type="ECO:0000259" key="6">
    <source>
        <dbReference type="Pfam" id="PF01258"/>
    </source>
</evidence>
<dbReference type="SUPFAM" id="SSF109635">
    <property type="entry name" value="DnaK suppressor protein DksA, alpha-hairpin domain"/>
    <property type="match status" value="1"/>
</dbReference>
<dbReference type="EMBL" id="AVPL01000048">
    <property type="protein sequence ID" value="KGN40239.1"/>
    <property type="molecule type" value="Genomic_DNA"/>
</dbReference>
<keyword evidence="2" id="KW-0863">Zinc-finger</keyword>
<evidence type="ECO:0000256" key="4">
    <source>
        <dbReference type="PROSITE-ProRule" id="PRU00510"/>
    </source>
</evidence>
<feature type="domain" description="Zinc finger DksA/TraR C4-type" evidence="6">
    <location>
        <begin position="194"/>
        <end position="229"/>
    </location>
</feature>
<gene>
    <name evidence="7" type="ORF">N801_15315</name>
</gene>
<dbReference type="OrthoDB" id="9803742at2"/>
<evidence type="ECO:0000256" key="1">
    <source>
        <dbReference type="ARBA" id="ARBA00022723"/>
    </source>
</evidence>
<dbReference type="AlphaFoldDB" id="A0A0A0JU52"/>
<feature type="region of interest" description="Disordered" evidence="5">
    <location>
        <begin position="139"/>
        <end position="164"/>
    </location>
</feature>
<dbReference type="eggNOG" id="COG1734">
    <property type="taxonomic scope" value="Bacteria"/>
</dbReference>
<accession>A0A0A0JU52</accession>
<organism evidence="7 8">
    <name type="scientific">Knoellia aerolata DSM 18566</name>
    <dbReference type="NCBI Taxonomy" id="1385519"/>
    <lineage>
        <taxon>Bacteria</taxon>
        <taxon>Bacillati</taxon>
        <taxon>Actinomycetota</taxon>
        <taxon>Actinomycetes</taxon>
        <taxon>Micrococcales</taxon>
        <taxon>Intrasporangiaceae</taxon>
        <taxon>Knoellia</taxon>
    </lineage>
</organism>
<dbReference type="PANTHER" id="PTHR33823:SF2">
    <property type="entry name" value="RNA POLYMERASE-BINDING TRANSCRIPTION FACTOR DKSA"/>
    <property type="match status" value="1"/>
</dbReference>
<feature type="compositionally biased region" description="Low complexity" evidence="5">
    <location>
        <begin position="44"/>
        <end position="98"/>
    </location>
</feature>
<feature type="region of interest" description="Disordered" evidence="5">
    <location>
        <begin position="30"/>
        <end position="110"/>
    </location>
</feature>
<evidence type="ECO:0000256" key="3">
    <source>
        <dbReference type="ARBA" id="ARBA00022833"/>
    </source>
</evidence>